<proteinExistence type="inferred from homology"/>
<organism evidence="7 8">
    <name type="scientific">Aestuariivirga litoralis</name>
    <dbReference type="NCBI Taxonomy" id="2650924"/>
    <lineage>
        <taxon>Bacteria</taxon>
        <taxon>Pseudomonadati</taxon>
        <taxon>Pseudomonadota</taxon>
        <taxon>Alphaproteobacteria</taxon>
        <taxon>Hyphomicrobiales</taxon>
        <taxon>Aestuariivirgaceae</taxon>
        <taxon>Aestuariivirga</taxon>
    </lineage>
</organism>
<dbReference type="Gene3D" id="3.40.50.1220">
    <property type="entry name" value="TPP-binding domain"/>
    <property type="match status" value="1"/>
</dbReference>
<dbReference type="InterPro" id="IPR029035">
    <property type="entry name" value="DHS-like_NAD/FAD-binding_dom"/>
</dbReference>
<comment type="caution">
    <text evidence="7">The sequence shown here is derived from an EMBL/GenBank/DDBJ whole genome shotgun (WGS) entry which is preliminary data.</text>
</comment>
<dbReference type="InterPro" id="IPR045229">
    <property type="entry name" value="TPP_enz"/>
</dbReference>
<evidence type="ECO:0000256" key="2">
    <source>
        <dbReference type="ARBA" id="ARBA00023052"/>
    </source>
</evidence>
<dbReference type="GO" id="GO:0000287">
    <property type="term" value="F:magnesium ion binding"/>
    <property type="evidence" value="ECO:0007669"/>
    <property type="project" value="InterPro"/>
</dbReference>
<feature type="domain" description="Thiamine pyrophosphate enzyme central" evidence="4">
    <location>
        <begin position="195"/>
        <end position="323"/>
    </location>
</feature>
<dbReference type="AlphaFoldDB" id="A0A2W2BHE1"/>
<dbReference type="SUPFAM" id="SSF52467">
    <property type="entry name" value="DHS-like NAD/FAD-binding domain"/>
    <property type="match status" value="1"/>
</dbReference>
<protein>
    <submittedName>
        <fullName evidence="7">Decarboxylase</fullName>
    </submittedName>
</protein>
<evidence type="ECO:0000256" key="1">
    <source>
        <dbReference type="ARBA" id="ARBA00007812"/>
    </source>
</evidence>
<dbReference type="InterPro" id="IPR029061">
    <property type="entry name" value="THDP-binding"/>
</dbReference>
<evidence type="ECO:0000259" key="6">
    <source>
        <dbReference type="Pfam" id="PF02776"/>
    </source>
</evidence>
<dbReference type="GO" id="GO:0005948">
    <property type="term" value="C:acetolactate synthase complex"/>
    <property type="evidence" value="ECO:0007669"/>
    <property type="project" value="TreeGrafter"/>
</dbReference>
<dbReference type="Gene3D" id="3.40.50.970">
    <property type="match status" value="2"/>
</dbReference>
<dbReference type="CDD" id="cd07035">
    <property type="entry name" value="TPP_PYR_POX_like"/>
    <property type="match status" value="1"/>
</dbReference>
<dbReference type="PANTHER" id="PTHR18968:SF13">
    <property type="entry name" value="ACETOLACTATE SYNTHASE CATALYTIC SUBUNIT, MITOCHONDRIAL"/>
    <property type="match status" value="1"/>
</dbReference>
<dbReference type="InterPro" id="IPR012000">
    <property type="entry name" value="Thiamin_PyroP_enz_cen_dom"/>
</dbReference>
<sequence length="525" mass="56170">MPHRAELSTGEALVGLLEDYGVDTIFGIPGVHNVEMYRALPRSRIRHVLVRHEQGAGFMADGYARATGKPGVCFTITGPGLTNILTPLGQAWSDSSNVLVISSALDIRDSAQGRGRLHEMIDQHGAAKAVTALNFRCYTPKDVRDAVAAAFAHFASGRPRPVYIEVPLDLLKEPAGDGWTARALPKRPSPNAEQIAAAITKLNAAKTPLIILGGGALEASTAALAIAEKLKAPIITTTAGKGAVPETHPLCLGQVMAREGFWTLAAQSDAILCAGSELSETDHWNDAMAIERNLIRIDLDPAVMARPHTAEIAILGDARESLELISRGIKDRKGPDKASFDMGEPDALRAMLTEVLGVIRKELPEDTVICSDMTQIAYAANEVFPVSVPRTWLHPVGFGTLGFGLPVGIGAKFGVGDRPVAVLIGDYGIQYTVNELGTAAEHKLPIVILMWNNNALGEIRDDMVRKGIQPNAVTLMNPDYQMLARAYGLNAEQPKDLKALAVAIRAALKAEGPTLIEMTPRMVHG</sequence>
<evidence type="ECO:0000313" key="7">
    <source>
        <dbReference type="EMBL" id="PZF75579.1"/>
    </source>
</evidence>
<evidence type="ECO:0000259" key="5">
    <source>
        <dbReference type="Pfam" id="PF02775"/>
    </source>
</evidence>
<evidence type="ECO:0000256" key="3">
    <source>
        <dbReference type="RuleBase" id="RU362132"/>
    </source>
</evidence>
<accession>A0A2W2BHE1</accession>
<keyword evidence="8" id="KW-1185">Reference proteome</keyword>
<dbReference type="GO" id="GO:0009097">
    <property type="term" value="P:isoleucine biosynthetic process"/>
    <property type="evidence" value="ECO:0007669"/>
    <property type="project" value="TreeGrafter"/>
</dbReference>
<feature type="domain" description="Thiamine pyrophosphate enzyme N-terminal TPP-binding" evidence="6">
    <location>
        <begin position="9"/>
        <end position="124"/>
    </location>
</feature>
<reference evidence="8" key="1">
    <citation type="submission" date="2018-06" db="EMBL/GenBank/DDBJ databases">
        <title>Aestuariibacter litoralis strain KCTC 52945T.</title>
        <authorList>
            <person name="Li X."/>
            <person name="Salam N."/>
            <person name="Li J.-L."/>
            <person name="Chen Y.-M."/>
            <person name="Yang Z.-W."/>
            <person name="Zhang L.-Y."/>
            <person name="Han M.-X."/>
            <person name="Xiao M."/>
            <person name="Li W.-J."/>
        </authorList>
    </citation>
    <scope>NUCLEOTIDE SEQUENCE [LARGE SCALE GENOMIC DNA]</scope>
    <source>
        <strain evidence="8">KCTC 52945</strain>
    </source>
</reference>
<dbReference type="InterPro" id="IPR011766">
    <property type="entry name" value="TPP_enzyme_TPP-bd"/>
</dbReference>
<keyword evidence="2 3" id="KW-0786">Thiamine pyrophosphate</keyword>
<name>A0A2W2BHE1_9HYPH</name>
<dbReference type="RefSeq" id="WP_111199773.1">
    <property type="nucleotide sequence ID" value="NZ_QKVK01000009.1"/>
</dbReference>
<dbReference type="PANTHER" id="PTHR18968">
    <property type="entry name" value="THIAMINE PYROPHOSPHATE ENZYMES"/>
    <property type="match status" value="1"/>
</dbReference>
<dbReference type="GO" id="GO:0009099">
    <property type="term" value="P:L-valine biosynthetic process"/>
    <property type="evidence" value="ECO:0007669"/>
    <property type="project" value="TreeGrafter"/>
</dbReference>
<comment type="similarity">
    <text evidence="1 3">Belongs to the TPP enzyme family.</text>
</comment>
<dbReference type="SUPFAM" id="SSF52518">
    <property type="entry name" value="Thiamin diphosphate-binding fold (THDP-binding)"/>
    <property type="match status" value="2"/>
</dbReference>
<dbReference type="FunFam" id="3.40.50.970:FF:000007">
    <property type="entry name" value="Acetolactate synthase"/>
    <property type="match status" value="1"/>
</dbReference>
<dbReference type="InterPro" id="IPR012001">
    <property type="entry name" value="Thiamin_PyroP_enz_TPP-bd_dom"/>
</dbReference>
<dbReference type="EMBL" id="QKVK01000009">
    <property type="protein sequence ID" value="PZF75579.1"/>
    <property type="molecule type" value="Genomic_DNA"/>
</dbReference>
<dbReference type="Proteomes" id="UP000248795">
    <property type="component" value="Unassembled WGS sequence"/>
</dbReference>
<dbReference type="NCBIfam" id="NF005712">
    <property type="entry name" value="PRK07524.1"/>
    <property type="match status" value="1"/>
</dbReference>
<feature type="domain" description="Thiamine pyrophosphate enzyme TPP-binding" evidence="5">
    <location>
        <begin position="372"/>
        <end position="517"/>
    </location>
</feature>
<dbReference type="Pfam" id="PF00205">
    <property type="entry name" value="TPP_enzyme_M"/>
    <property type="match status" value="1"/>
</dbReference>
<dbReference type="Pfam" id="PF02776">
    <property type="entry name" value="TPP_enzyme_N"/>
    <property type="match status" value="1"/>
</dbReference>
<dbReference type="GO" id="GO:0003984">
    <property type="term" value="F:acetolactate synthase activity"/>
    <property type="evidence" value="ECO:0007669"/>
    <property type="project" value="TreeGrafter"/>
</dbReference>
<dbReference type="GO" id="GO:0030976">
    <property type="term" value="F:thiamine pyrophosphate binding"/>
    <property type="evidence" value="ECO:0007669"/>
    <property type="project" value="InterPro"/>
</dbReference>
<gene>
    <name evidence="7" type="ORF">DK847_17195</name>
</gene>
<evidence type="ECO:0000313" key="8">
    <source>
        <dbReference type="Proteomes" id="UP000248795"/>
    </source>
</evidence>
<dbReference type="Pfam" id="PF02775">
    <property type="entry name" value="TPP_enzyme_C"/>
    <property type="match status" value="1"/>
</dbReference>
<dbReference type="CDD" id="cd00568">
    <property type="entry name" value="TPP_enzymes"/>
    <property type="match status" value="1"/>
</dbReference>
<evidence type="ECO:0000259" key="4">
    <source>
        <dbReference type="Pfam" id="PF00205"/>
    </source>
</evidence>
<dbReference type="GO" id="GO:0050660">
    <property type="term" value="F:flavin adenine dinucleotide binding"/>
    <property type="evidence" value="ECO:0007669"/>
    <property type="project" value="TreeGrafter"/>
</dbReference>